<keyword evidence="2" id="KW-1185">Reference proteome</keyword>
<dbReference type="CDD" id="cd00267">
    <property type="entry name" value="ABC_ATPase"/>
    <property type="match status" value="1"/>
</dbReference>
<name>A0ABW1PH54_9PSEU</name>
<dbReference type="InterPro" id="IPR027417">
    <property type="entry name" value="P-loop_NTPase"/>
</dbReference>
<organism evidence="1 2">
    <name type="scientific">Saccharothrix lopnurensis</name>
    <dbReference type="NCBI Taxonomy" id="1670621"/>
    <lineage>
        <taxon>Bacteria</taxon>
        <taxon>Bacillati</taxon>
        <taxon>Actinomycetota</taxon>
        <taxon>Actinomycetes</taxon>
        <taxon>Pseudonocardiales</taxon>
        <taxon>Pseudonocardiaceae</taxon>
        <taxon>Saccharothrix</taxon>
    </lineage>
</organism>
<gene>
    <name evidence="1" type="ORF">ACFP3R_36800</name>
</gene>
<dbReference type="RefSeq" id="WP_380643534.1">
    <property type="nucleotide sequence ID" value="NZ_JBHSQO010000079.1"/>
</dbReference>
<dbReference type="Gene3D" id="3.40.50.300">
    <property type="entry name" value="P-loop containing nucleotide triphosphate hydrolases"/>
    <property type="match status" value="1"/>
</dbReference>
<dbReference type="Proteomes" id="UP001596220">
    <property type="component" value="Unassembled WGS sequence"/>
</dbReference>
<proteinExistence type="predicted"/>
<dbReference type="SUPFAM" id="SSF52540">
    <property type="entry name" value="P-loop containing nucleoside triphosphate hydrolases"/>
    <property type="match status" value="1"/>
</dbReference>
<accession>A0ABW1PH54</accession>
<evidence type="ECO:0000313" key="2">
    <source>
        <dbReference type="Proteomes" id="UP001596220"/>
    </source>
</evidence>
<dbReference type="EMBL" id="JBHSQO010000079">
    <property type="protein sequence ID" value="MFC6094853.1"/>
    <property type="molecule type" value="Genomic_DNA"/>
</dbReference>
<protein>
    <submittedName>
        <fullName evidence="1">Uncharacterized protein</fullName>
    </submittedName>
</protein>
<reference evidence="2" key="1">
    <citation type="journal article" date="2019" name="Int. J. Syst. Evol. Microbiol.">
        <title>The Global Catalogue of Microorganisms (GCM) 10K type strain sequencing project: providing services to taxonomists for standard genome sequencing and annotation.</title>
        <authorList>
            <consortium name="The Broad Institute Genomics Platform"/>
            <consortium name="The Broad Institute Genome Sequencing Center for Infectious Disease"/>
            <person name="Wu L."/>
            <person name="Ma J."/>
        </authorList>
    </citation>
    <scope>NUCLEOTIDE SEQUENCE [LARGE SCALE GENOMIC DNA]</scope>
    <source>
        <strain evidence="2">CGMCC 4.7246</strain>
    </source>
</reference>
<sequence>MALAQLLIKNSSILLLDEPIWALDDVNTGVVIDITNELAVAGVAVIVTTYGGHIRVCADIGHEFGSRKR</sequence>
<comment type="caution">
    <text evidence="1">The sequence shown here is derived from an EMBL/GenBank/DDBJ whole genome shotgun (WGS) entry which is preliminary data.</text>
</comment>
<evidence type="ECO:0000313" key="1">
    <source>
        <dbReference type="EMBL" id="MFC6094853.1"/>
    </source>
</evidence>